<accession>A0A6C0EHW5</accession>
<dbReference type="AlphaFoldDB" id="A0A6C0EHW5"/>
<name>A0A6C0EHW5_9ZZZZ</name>
<proteinExistence type="predicted"/>
<organism evidence="1">
    <name type="scientific">viral metagenome</name>
    <dbReference type="NCBI Taxonomy" id="1070528"/>
    <lineage>
        <taxon>unclassified sequences</taxon>
        <taxon>metagenomes</taxon>
        <taxon>organismal metagenomes</taxon>
    </lineage>
</organism>
<sequence>MKKENKKYYKIIIFNKYILKYKIIKYINDY</sequence>
<dbReference type="EMBL" id="MN739804">
    <property type="protein sequence ID" value="QHT26925.1"/>
    <property type="molecule type" value="Genomic_DNA"/>
</dbReference>
<evidence type="ECO:0000313" key="1">
    <source>
        <dbReference type="EMBL" id="QHT26925.1"/>
    </source>
</evidence>
<reference evidence="1" key="1">
    <citation type="journal article" date="2020" name="Nature">
        <title>Giant virus diversity and host interactions through global metagenomics.</title>
        <authorList>
            <person name="Schulz F."/>
            <person name="Roux S."/>
            <person name="Paez-Espino D."/>
            <person name="Jungbluth S."/>
            <person name="Walsh D.A."/>
            <person name="Denef V.J."/>
            <person name="McMahon K.D."/>
            <person name="Konstantinidis K.T."/>
            <person name="Eloe-Fadrosh E.A."/>
            <person name="Kyrpides N.C."/>
            <person name="Woyke T."/>
        </authorList>
    </citation>
    <scope>NUCLEOTIDE SEQUENCE</scope>
    <source>
        <strain evidence="1">GVMAG-M-3300023179-2</strain>
    </source>
</reference>
<protein>
    <submittedName>
        <fullName evidence="1">Uncharacterized protein</fullName>
    </submittedName>
</protein>